<dbReference type="InterPro" id="IPR037523">
    <property type="entry name" value="VOC_core"/>
</dbReference>
<dbReference type="PROSITE" id="PS51819">
    <property type="entry name" value="VOC"/>
    <property type="match status" value="1"/>
</dbReference>
<dbReference type="Pfam" id="PF00903">
    <property type="entry name" value="Glyoxalase"/>
    <property type="match status" value="1"/>
</dbReference>
<name>A0ABU9URF6_9GAMM</name>
<dbReference type="RefSeq" id="WP_311905779.1">
    <property type="nucleotide sequence ID" value="NZ_JAUOEV010000008.1"/>
</dbReference>
<dbReference type="Gene3D" id="3.10.180.10">
    <property type="entry name" value="2,3-Dihydroxybiphenyl 1,2-Dioxygenase, domain 1"/>
    <property type="match status" value="1"/>
</dbReference>
<evidence type="ECO:0000313" key="3">
    <source>
        <dbReference type="Proteomes" id="UP001489333"/>
    </source>
</evidence>
<evidence type="ECO:0000313" key="2">
    <source>
        <dbReference type="EMBL" id="MEM6248056.1"/>
    </source>
</evidence>
<accession>A0ABU9URF6</accession>
<organism evidence="2 3">
    <name type="scientific">Shewanella vaxholmensis</name>
    <dbReference type="NCBI Taxonomy" id="3063535"/>
    <lineage>
        <taxon>Bacteria</taxon>
        <taxon>Pseudomonadati</taxon>
        <taxon>Pseudomonadota</taxon>
        <taxon>Gammaproteobacteria</taxon>
        <taxon>Alteromonadales</taxon>
        <taxon>Shewanellaceae</taxon>
        <taxon>Shewanella</taxon>
    </lineage>
</organism>
<evidence type="ECO:0000259" key="1">
    <source>
        <dbReference type="PROSITE" id="PS51819"/>
    </source>
</evidence>
<proteinExistence type="predicted"/>
<keyword evidence="3" id="KW-1185">Reference proteome</keyword>
<gene>
    <name evidence="2" type="ORF">AAGS29_05435</name>
</gene>
<dbReference type="Proteomes" id="UP001489333">
    <property type="component" value="Unassembled WGS sequence"/>
</dbReference>
<dbReference type="CDD" id="cd07263">
    <property type="entry name" value="VOC_like"/>
    <property type="match status" value="1"/>
</dbReference>
<dbReference type="EMBL" id="JBCHKU010000005">
    <property type="protein sequence ID" value="MEM6248056.1"/>
    <property type="molecule type" value="Genomic_DNA"/>
</dbReference>
<feature type="domain" description="VOC" evidence="1">
    <location>
        <begin position="4"/>
        <end position="129"/>
    </location>
</feature>
<dbReference type="SUPFAM" id="SSF54593">
    <property type="entry name" value="Glyoxalase/Bleomycin resistance protein/Dihydroxybiphenyl dioxygenase"/>
    <property type="match status" value="1"/>
</dbReference>
<dbReference type="PANTHER" id="PTHR36437:SF2">
    <property type="entry name" value="GLYOXALASE_BLEOMYCIN RESISTANCE PROTEIN_DIOXYGENASE"/>
    <property type="match status" value="1"/>
</dbReference>
<comment type="caution">
    <text evidence="2">The sequence shown here is derived from an EMBL/GenBank/DDBJ whole genome shotgun (WGS) entry which is preliminary data.</text>
</comment>
<dbReference type="PANTHER" id="PTHR36437">
    <property type="entry name" value="GLYOXALASE/BLEOMYCIN RESISTANCE PROTEIN/DIOXYGENASE"/>
    <property type="match status" value="1"/>
</dbReference>
<dbReference type="InterPro" id="IPR004360">
    <property type="entry name" value="Glyas_Fos-R_dOase_dom"/>
</dbReference>
<dbReference type="InterPro" id="IPR029068">
    <property type="entry name" value="Glyas_Bleomycin-R_OHBP_Dase"/>
</dbReference>
<reference evidence="2 3" key="1">
    <citation type="submission" date="2024-04" db="EMBL/GenBank/DDBJ databases">
        <title>Novel Shewanella species isolated from Baltic Sea sediments.</title>
        <authorList>
            <person name="Martin-Rodriguez A.J."/>
            <person name="Fernandez-Juarez V."/>
            <person name="Valeriano V.D."/>
            <person name="Mihindukulasooriya I."/>
            <person name="Ceresnova L."/>
            <person name="Joffre E."/>
            <person name="Jensie-Markopoulos S."/>
            <person name="Moore E.R.B."/>
            <person name="Sjoling A."/>
        </authorList>
    </citation>
    <scope>NUCLEOTIDE SEQUENCE [LARGE SCALE GENOMIC DNA]</scope>
    <source>
        <strain evidence="2 3">VAX-SP0-0CM-1</strain>
    </source>
</reference>
<sequence length="150" mass="17290">MKQALVHIALVVRDYDEAIDFYVNKLKFELVEDTYQAEQDKRWVVVAPPGSKGASILLARASKPEQFDFIGNQAGGRVFLFLNTDDFWRDYRRMVADGVEFAREPQEQDYGTVAVFKDLYGNLWDLLQLNDGHPMAYRLAYQDSGLEVYP</sequence>
<protein>
    <submittedName>
        <fullName evidence="2">VOC family protein</fullName>
    </submittedName>
</protein>